<feature type="domain" description="Expansin-like EG45" evidence="2">
    <location>
        <begin position="39"/>
        <end position="134"/>
    </location>
</feature>
<dbReference type="PANTHER" id="PTHR31692:SF4">
    <property type="entry name" value="EXPANSIN-LIKE A1-RELATED"/>
    <property type="match status" value="1"/>
</dbReference>
<dbReference type="STRING" id="3659.A0A0A0K2Q9"/>
<evidence type="ECO:0000313" key="4">
    <source>
        <dbReference type="Proteomes" id="UP000029981"/>
    </source>
</evidence>
<name>A0A0A0K2Q9_CUCSA</name>
<reference evidence="3 4" key="2">
    <citation type="journal article" date="2009" name="PLoS ONE">
        <title>An integrated genetic and cytogenetic map of the cucumber genome.</title>
        <authorList>
            <person name="Ren Y."/>
            <person name="Zhang Z."/>
            <person name="Liu J."/>
            <person name="Staub J.E."/>
            <person name="Han Y."/>
            <person name="Cheng Z."/>
            <person name="Li X."/>
            <person name="Lu J."/>
            <person name="Miao H."/>
            <person name="Kang H."/>
            <person name="Xie B."/>
            <person name="Gu X."/>
            <person name="Wang X."/>
            <person name="Du Y."/>
            <person name="Jin W."/>
            <person name="Huang S."/>
        </authorList>
    </citation>
    <scope>NUCLEOTIDE SEQUENCE [LARGE SCALE GENOMIC DNA]</scope>
    <source>
        <strain evidence="4">cv. 9930</strain>
    </source>
</reference>
<dbReference type="Gramene" id="KGN43309">
    <property type="protein sequence ID" value="KGN43309"/>
    <property type="gene ID" value="Csa_7G019890"/>
</dbReference>
<dbReference type="EMBL" id="CM002928">
    <property type="protein sequence ID" value="KGN43309.1"/>
    <property type="molecule type" value="Genomic_DNA"/>
</dbReference>
<reference evidence="3 4" key="1">
    <citation type="journal article" date="2009" name="Nat. Genet.">
        <title>The genome of the cucumber, Cucumis sativus L.</title>
        <authorList>
            <person name="Huang S."/>
            <person name="Li R."/>
            <person name="Zhang Z."/>
            <person name="Li L."/>
            <person name="Gu X."/>
            <person name="Fan W."/>
            <person name="Lucas W.J."/>
            <person name="Wang X."/>
            <person name="Xie B."/>
            <person name="Ni P."/>
            <person name="Ren Y."/>
            <person name="Zhu H."/>
            <person name="Li J."/>
            <person name="Lin K."/>
            <person name="Jin W."/>
            <person name="Fei Z."/>
            <person name="Li G."/>
            <person name="Staub J."/>
            <person name="Kilian A."/>
            <person name="van der Vossen E.A."/>
            <person name="Wu Y."/>
            <person name="Guo J."/>
            <person name="He J."/>
            <person name="Jia Z."/>
            <person name="Ren Y."/>
            <person name="Tian G."/>
            <person name="Lu Y."/>
            <person name="Ruan J."/>
            <person name="Qian W."/>
            <person name="Wang M."/>
            <person name="Huang Q."/>
            <person name="Li B."/>
            <person name="Xuan Z."/>
            <person name="Cao J."/>
            <person name="Asan"/>
            <person name="Wu Z."/>
            <person name="Zhang J."/>
            <person name="Cai Q."/>
            <person name="Bai Y."/>
            <person name="Zhao B."/>
            <person name="Han Y."/>
            <person name="Li Y."/>
            <person name="Li X."/>
            <person name="Wang S."/>
            <person name="Shi Q."/>
            <person name="Liu S."/>
            <person name="Cho W.K."/>
            <person name="Kim J.Y."/>
            <person name="Xu Y."/>
            <person name="Heller-Uszynska K."/>
            <person name="Miao H."/>
            <person name="Cheng Z."/>
            <person name="Zhang S."/>
            <person name="Wu J."/>
            <person name="Yang Y."/>
            <person name="Kang H."/>
            <person name="Li M."/>
            <person name="Liang H."/>
            <person name="Ren X."/>
            <person name="Shi Z."/>
            <person name="Wen M."/>
            <person name="Jian M."/>
            <person name="Yang H."/>
            <person name="Zhang G."/>
            <person name="Yang Z."/>
            <person name="Chen R."/>
            <person name="Liu S."/>
            <person name="Li J."/>
            <person name="Ma L."/>
            <person name="Liu H."/>
            <person name="Zhou Y."/>
            <person name="Zhao J."/>
            <person name="Fang X."/>
            <person name="Li G."/>
            <person name="Fang L."/>
            <person name="Li Y."/>
            <person name="Liu D."/>
            <person name="Zheng H."/>
            <person name="Zhang Y."/>
            <person name="Qin N."/>
            <person name="Li Z."/>
            <person name="Yang G."/>
            <person name="Yang S."/>
            <person name="Bolund L."/>
            <person name="Kristiansen K."/>
            <person name="Zheng H."/>
            <person name="Li S."/>
            <person name="Zhang X."/>
            <person name="Yang H."/>
            <person name="Wang J."/>
            <person name="Sun R."/>
            <person name="Zhang B."/>
            <person name="Jiang S."/>
            <person name="Wang J."/>
            <person name="Du Y."/>
            <person name="Li S."/>
        </authorList>
    </citation>
    <scope>NUCLEOTIDE SEQUENCE [LARGE SCALE GENOMIC DNA]</scope>
    <source>
        <strain evidence="4">cv. 9930</strain>
    </source>
</reference>
<dbReference type="GO" id="GO:0005576">
    <property type="term" value="C:extracellular region"/>
    <property type="evidence" value="ECO:0007669"/>
    <property type="project" value="InterPro"/>
</dbReference>
<gene>
    <name evidence="3" type="ORF">Csa_7G019890</name>
</gene>
<dbReference type="InterPro" id="IPR007118">
    <property type="entry name" value="Expan_Lol_pI"/>
</dbReference>
<proteinExistence type="predicted"/>
<accession>A0A0A0K2Q9</accession>
<dbReference type="InterPro" id="IPR036908">
    <property type="entry name" value="RlpA-like_sf"/>
</dbReference>
<reference evidence="3 4" key="3">
    <citation type="journal article" date="2010" name="BMC Genomics">
        <title>Transcriptome sequencing and comparative analysis of cucumber flowers with different sex types.</title>
        <authorList>
            <person name="Guo S."/>
            <person name="Zheng Y."/>
            <person name="Joung J.G."/>
            <person name="Liu S."/>
            <person name="Zhang Z."/>
            <person name="Crasta O.R."/>
            <person name="Sobral B.W."/>
            <person name="Xu Y."/>
            <person name="Huang S."/>
            <person name="Fei Z."/>
        </authorList>
    </citation>
    <scope>NUCLEOTIDE SEQUENCE [LARGE SCALE GENOMIC DNA]</scope>
    <source>
        <strain evidence="4">cv. 9930</strain>
    </source>
</reference>
<dbReference type="Gene3D" id="2.40.40.10">
    <property type="entry name" value="RlpA-like domain"/>
    <property type="match status" value="1"/>
</dbReference>
<keyword evidence="1" id="KW-0732">Signal</keyword>
<protein>
    <recommendedName>
        <fullName evidence="2">Expansin-like EG45 domain-containing protein</fullName>
    </recommendedName>
</protein>
<dbReference type="Pfam" id="PF03330">
    <property type="entry name" value="DPBB_1"/>
    <property type="match status" value="1"/>
</dbReference>
<dbReference type="InterPro" id="IPR007112">
    <property type="entry name" value="Expansin/allergen_DPBB_dom"/>
</dbReference>
<dbReference type="PROSITE" id="PS50842">
    <property type="entry name" value="EXPANSIN_EG45"/>
    <property type="match status" value="1"/>
</dbReference>
<feature type="signal peptide" evidence="1">
    <location>
        <begin position="1"/>
        <end position="18"/>
    </location>
</feature>
<dbReference type="AlphaFoldDB" id="A0A0A0K2Q9"/>
<dbReference type="PANTHER" id="PTHR31692">
    <property type="entry name" value="EXPANSIN-B3"/>
    <property type="match status" value="1"/>
</dbReference>
<evidence type="ECO:0000313" key="3">
    <source>
        <dbReference type="EMBL" id="KGN43309.1"/>
    </source>
</evidence>
<dbReference type="PRINTS" id="PR01225">
    <property type="entry name" value="EXPANSNFAMLY"/>
</dbReference>
<dbReference type="OMA" id="FSIHAWT"/>
<reference evidence="3 4" key="4">
    <citation type="journal article" date="2011" name="BMC Genomics">
        <title>RNA-Seq improves annotation of protein-coding genes in the cucumber genome.</title>
        <authorList>
            <person name="Li Z."/>
            <person name="Zhang Z."/>
            <person name="Yan P."/>
            <person name="Huang S."/>
            <person name="Fei Z."/>
            <person name="Lin K."/>
        </authorList>
    </citation>
    <scope>NUCLEOTIDE SEQUENCE [LARGE SCALE GENOMIC DNA]</scope>
    <source>
        <strain evidence="4">cv. 9930</strain>
    </source>
</reference>
<dbReference type="SUPFAM" id="SSF50685">
    <property type="entry name" value="Barwin-like endoglucanases"/>
    <property type="match status" value="1"/>
</dbReference>
<feature type="chain" id="PRO_5001964834" description="Expansin-like EG45 domain-containing protein" evidence="1">
    <location>
        <begin position="19"/>
        <end position="164"/>
    </location>
</feature>
<dbReference type="Proteomes" id="UP000029981">
    <property type="component" value="Chromosome 7"/>
</dbReference>
<evidence type="ECO:0000259" key="2">
    <source>
        <dbReference type="PROSITE" id="PS50842"/>
    </source>
</evidence>
<sequence length="164" mass="17948">MTWFLGFVFLYFISSANACDRCVYQSKASHLYDSPTTYGGACGYGNVALQFSNGFFAAAVPSLYRQGVGCGACYQVRCKNRRLCNTIGTKVVLTDQNNDNVTDLVLSKRAFFTMALNGKGADLLNLGVVDVEYKSGAIYDTGVQINDIAKESCPPWQCGDKPWK</sequence>
<dbReference type="eggNOG" id="ENOG502QSGZ">
    <property type="taxonomic scope" value="Eukaryota"/>
</dbReference>
<dbReference type="InterPro" id="IPR009009">
    <property type="entry name" value="RlpA-like_DPBB"/>
</dbReference>
<organism evidence="3 4">
    <name type="scientific">Cucumis sativus</name>
    <name type="common">Cucumber</name>
    <dbReference type="NCBI Taxonomy" id="3659"/>
    <lineage>
        <taxon>Eukaryota</taxon>
        <taxon>Viridiplantae</taxon>
        <taxon>Streptophyta</taxon>
        <taxon>Embryophyta</taxon>
        <taxon>Tracheophyta</taxon>
        <taxon>Spermatophyta</taxon>
        <taxon>Magnoliopsida</taxon>
        <taxon>eudicotyledons</taxon>
        <taxon>Gunneridae</taxon>
        <taxon>Pentapetalae</taxon>
        <taxon>rosids</taxon>
        <taxon>fabids</taxon>
        <taxon>Cucurbitales</taxon>
        <taxon>Cucurbitaceae</taxon>
        <taxon>Benincaseae</taxon>
        <taxon>Cucumis</taxon>
    </lineage>
</organism>
<evidence type="ECO:0000256" key="1">
    <source>
        <dbReference type="SAM" id="SignalP"/>
    </source>
</evidence>
<keyword evidence="4" id="KW-1185">Reference proteome</keyword>